<feature type="compositionally biased region" description="Basic residues" evidence="1">
    <location>
        <begin position="50"/>
        <end position="59"/>
    </location>
</feature>
<dbReference type="EMBL" id="CBUQ010000007">
    <property type="protein sequence ID" value="CDI67354.1"/>
    <property type="molecule type" value="Genomic_DNA"/>
</dbReference>
<proteinExistence type="predicted"/>
<accession>A0AAV2W224</accession>
<protein>
    <recommendedName>
        <fullName evidence="4">Superfamily I DNA and RNA helicase</fullName>
    </recommendedName>
</protein>
<evidence type="ECO:0000313" key="3">
    <source>
        <dbReference type="Proteomes" id="UP000035645"/>
    </source>
</evidence>
<feature type="compositionally biased region" description="Basic and acidic residues" evidence="1">
    <location>
        <begin position="62"/>
        <end position="75"/>
    </location>
</feature>
<dbReference type="Proteomes" id="UP000035645">
    <property type="component" value="Unassembled WGS sequence"/>
</dbReference>
<evidence type="ECO:0008006" key="4">
    <source>
        <dbReference type="Google" id="ProtNLM"/>
    </source>
</evidence>
<evidence type="ECO:0000256" key="1">
    <source>
        <dbReference type="SAM" id="MobiDB-lite"/>
    </source>
</evidence>
<feature type="region of interest" description="Disordered" evidence="1">
    <location>
        <begin position="1"/>
        <end position="91"/>
    </location>
</feature>
<feature type="compositionally biased region" description="Polar residues" evidence="1">
    <location>
        <begin position="1"/>
        <end position="29"/>
    </location>
</feature>
<reference evidence="2 3" key="2">
    <citation type="submission" date="2015-01" db="EMBL/GenBank/DDBJ databases">
        <title>Genome sequence of a Bifidobacterium animalis strain.</title>
        <authorList>
            <person name="Bogovic-Matijasic B."/>
            <person name="Hacin B."/>
            <person name="Citar M."/>
            <person name="Svigelj K."/>
            <person name="Stempelj M."/>
            <person name="Rogelj I."/>
        </authorList>
    </citation>
    <scope>NUCLEOTIDE SEQUENCE [LARGE SCALE GENOMIC DNA]</scope>
    <source>
        <strain evidence="2 3">IM386</strain>
    </source>
</reference>
<name>A0AAV2W224_9BIFI</name>
<dbReference type="AlphaFoldDB" id="A0AAV2W224"/>
<comment type="caution">
    <text evidence="2">The sequence shown here is derived from an EMBL/GenBank/DDBJ whole genome shotgun (WGS) entry which is preliminary data.</text>
</comment>
<organism evidence="2 3">
    <name type="scientific">Bifidobacterium animalis subsp. animalis IM386</name>
    <dbReference type="NCBI Taxonomy" id="1402194"/>
    <lineage>
        <taxon>Bacteria</taxon>
        <taxon>Bacillati</taxon>
        <taxon>Actinomycetota</taxon>
        <taxon>Actinomycetes</taxon>
        <taxon>Bifidobacteriales</taxon>
        <taxon>Bifidobacteriaceae</taxon>
        <taxon>Bifidobacterium</taxon>
    </lineage>
</organism>
<reference evidence="2 3" key="1">
    <citation type="submission" date="2013-10" db="EMBL/GenBank/DDBJ databases">
        <authorList>
            <person name="Manrique M."/>
        </authorList>
    </citation>
    <scope>NUCLEOTIDE SEQUENCE [LARGE SCALE GENOMIC DNA]</scope>
    <source>
        <strain evidence="2 3">IM386</strain>
    </source>
</reference>
<sequence length="107" mass="12397">MWSHVSARSTRISSDFSRRQLSSRQAMTNKNEEPTSSHDAAPRPYSATRRTPRVHRRVVHQGTERFDADGVKLEPSDMQTAQQRQADDDKRILGELPPHWAVFEERQ</sequence>
<gene>
    <name evidence="2" type="ORF">BANIM336_00675</name>
</gene>
<evidence type="ECO:0000313" key="2">
    <source>
        <dbReference type="EMBL" id="CDI67354.1"/>
    </source>
</evidence>